<organism evidence="3">
    <name type="scientific">Dissoconium aciculare CBS 342.82</name>
    <dbReference type="NCBI Taxonomy" id="1314786"/>
    <lineage>
        <taxon>Eukaryota</taxon>
        <taxon>Fungi</taxon>
        <taxon>Dikarya</taxon>
        <taxon>Ascomycota</taxon>
        <taxon>Pezizomycotina</taxon>
        <taxon>Dothideomycetes</taxon>
        <taxon>Dothideomycetidae</taxon>
        <taxon>Mycosphaerellales</taxon>
        <taxon>Dissoconiaceae</taxon>
        <taxon>Dissoconium</taxon>
    </lineage>
</organism>
<feature type="compositionally biased region" description="Basic and acidic residues" evidence="1">
    <location>
        <begin position="121"/>
        <end position="139"/>
    </location>
</feature>
<dbReference type="AlphaFoldDB" id="A0A6J3M4K0"/>
<feature type="compositionally biased region" description="Basic and acidic residues" evidence="1">
    <location>
        <begin position="476"/>
        <end position="485"/>
    </location>
</feature>
<gene>
    <name evidence="3" type="ORF">K489DRAFT_410716</name>
</gene>
<feature type="compositionally biased region" description="Low complexity" evidence="1">
    <location>
        <begin position="141"/>
        <end position="151"/>
    </location>
</feature>
<reference evidence="3" key="1">
    <citation type="submission" date="2020-01" db="EMBL/GenBank/DDBJ databases">
        <authorList>
            <consortium name="DOE Joint Genome Institute"/>
            <person name="Haridas S."/>
            <person name="Albert R."/>
            <person name="Binder M."/>
            <person name="Bloem J."/>
            <person name="Labutti K."/>
            <person name="Salamov A."/>
            <person name="Andreopoulos B."/>
            <person name="Baker S.E."/>
            <person name="Barry K."/>
            <person name="Bills G."/>
            <person name="Bluhm B.H."/>
            <person name="Cannon C."/>
            <person name="Castanera R."/>
            <person name="Culley D.E."/>
            <person name="Daum C."/>
            <person name="Ezra D."/>
            <person name="Gonzalez J.B."/>
            <person name="Henrissat B."/>
            <person name="Kuo A."/>
            <person name="Liang C."/>
            <person name="Lipzen A."/>
            <person name="Lutzoni F."/>
            <person name="Magnuson J."/>
            <person name="Mondo S."/>
            <person name="Nolan M."/>
            <person name="Ohm R."/>
            <person name="Pangilinan J."/>
            <person name="Park H.-J."/>
            <person name="Ramirez L."/>
            <person name="Alfaro M."/>
            <person name="Sun H."/>
            <person name="Tritt A."/>
            <person name="Yoshinaga Y."/>
            <person name="Zwiers L.-H."/>
            <person name="Turgeon B.G."/>
            <person name="Goodwin S.B."/>
            <person name="Spatafora J.W."/>
            <person name="Crous P.W."/>
            <person name="Grigoriev I.V."/>
        </authorList>
    </citation>
    <scope>NUCLEOTIDE SEQUENCE</scope>
    <source>
        <strain evidence="3">CBS 342.82</strain>
    </source>
</reference>
<feature type="compositionally biased region" description="Low complexity" evidence="1">
    <location>
        <begin position="653"/>
        <end position="664"/>
    </location>
</feature>
<feature type="region of interest" description="Disordered" evidence="1">
    <location>
        <begin position="312"/>
        <end position="485"/>
    </location>
</feature>
<protein>
    <submittedName>
        <fullName evidence="3">Uncharacterized protein</fullName>
    </submittedName>
</protein>
<reference evidence="3" key="3">
    <citation type="submission" date="2025-08" db="UniProtKB">
        <authorList>
            <consortium name="RefSeq"/>
        </authorList>
    </citation>
    <scope>IDENTIFICATION</scope>
    <source>
        <strain evidence="3">CBS 342.82</strain>
    </source>
</reference>
<feature type="region of interest" description="Disordered" evidence="1">
    <location>
        <begin position="546"/>
        <end position="588"/>
    </location>
</feature>
<dbReference type="RefSeq" id="XP_033459445.1">
    <property type="nucleotide sequence ID" value="XM_033607734.1"/>
</dbReference>
<evidence type="ECO:0000256" key="1">
    <source>
        <dbReference type="SAM" id="MobiDB-lite"/>
    </source>
</evidence>
<feature type="compositionally biased region" description="Low complexity" evidence="1">
    <location>
        <begin position="635"/>
        <end position="646"/>
    </location>
</feature>
<feature type="compositionally biased region" description="Polar residues" evidence="1">
    <location>
        <begin position="62"/>
        <end position="73"/>
    </location>
</feature>
<evidence type="ECO:0000313" key="3">
    <source>
        <dbReference type="RefSeq" id="XP_033459445.1"/>
    </source>
</evidence>
<keyword evidence="2" id="KW-1185">Reference proteome</keyword>
<feature type="compositionally biased region" description="Low complexity" evidence="1">
    <location>
        <begin position="161"/>
        <end position="182"/>
    </location>
</feature>
<dbReference type="GeneID" id="54365533"/>
<feature type="compositionally biased region" description="Low complexity" evidence="1">
    <location>
        <begin position="546"/>
        <end position="571"/>
    </location>
</feature>
<reference evidence="3" key="2">
    <citation type="submission" date="2020-04" db="EMBL/GenBank/DDBJ databases">
        <authorList>
            <consortium name="NCBI Genome Project"/>
        </authorList>
    </citation>
    <scope>NUCLEOTIDE SEQUENCE</scope>
    <source>
        <strain evidence="3">CBS 342.82</strain>
    </source>
</reference>
<dbReference type="Proteomes" id="UP000504637">
    <property type="component" value="Unplaced"/>
</dbReference>
<name>A0A6J3M4K0_9PEZI</name>
<feature type="compositionally biased region" description="Low complexity" evidence="1">
    <location>
        <begin position="94"/>
        <end position="105"/>
    </location>
</feature>
<feature type="region of interest" description="Disordered" evidence="1">
    <location>
        <begin position="623"/>
        <end position="681"/>
    </location>
</feature>
<sequence length="681" mass="74698">MPEGTRRPVSLIARVEDEDPETGEAVYGTAVEASRRARAVDQTAKLQHLSARPREPGPASDSGYSSLVNSSLANEELAMAEPANNRSGAPPVQRPSGGNPSRSSSKPVLHSAESTVATVDEGSHDSERRFTLPDRERRSSSARPSHSAQSQYPAPPYHASQPQQPFPQLHQQPLPQQQQARPQYPPQYPSYQAQPYSQPYPIPNAGQMPPPPVPLSAGPRPRRLSSNTSRPMSMHIYGSSYDGSIRGPPPSNSAYMAGPQYSPVVSSKPSGEYFGAAQPHRVPVNVPPYTPTSPTSPTQPSIYSARYGKTQTSFGGVLDPPRVASVPPIPIGRTPSFSARRGSITAPVPRTTRQITDRDSSSSSEDSYSDGDNHYPKNNAMLHPSRRPQYETHTSAQSIPRGIMRQYDSRRMSRSDTGVEYQETDSDRAARAMLQGSQPSSSHGPRRPSISTANSGSRRQQVVGPNGQDYRALQSRGEDRVSRREDWTQTEIDAYRHERGLGHLEEEFGRMRVVDRLEAKERNAQRYQTTNGTASSDLTAEMLAQMKQQADQGQQQHSQQQLNRRSGSHVSGRTHHSRRSGSISQHTMSNEYVTIKDAETGLAMAHVAPGQTIEVMRTEGGGMRTVINSSSGQESGYHGSSRSSRSGGHRRSYYGSSDYSASRRPTQEEIDYDSSGYERAI</sequence>
<accession>A0A6J3M4K0</accession>
<feature type="compositionally biased region" description="Polar residues" evidence="1">
    <location>
        <begin position="435"/>
        <end position="460"/>
    </location>
</feature>
<feature type="region of interest" description="Disordered" evidence="1">
    <location>
        <begin position="1"/>
        <end position="239"/>
    </location>
</feature>
<evidence type="ECO:0000313" key="2">
    <source>
        <dbReference type="Proteomes" id="UP000504637"/>
    </source>
</evidence>
<proteinExistence type="predicted"/>
<feature type="compositionally biased region" description="Pro residues" evidence="1">
    <location>
        <begin position="198"/>
        <end position="214"/>
    </location>
</feature>